<keyword evidence="1" id="KW-0472">Membrane</keyword>
<dbReference type="NCBIfam" id="TIGR02359">
    <property type="entry name" value="thiW"/>
    <property type="match status" value="1"/>
</dbReference>
<feature type="transmembrane region" description="Helical" evidence="1">
    <location>
        <begin position="25"/>
        <end position="45"/>
    </location>
</feature>
<keyword evidence="1" id="KW-1133">Transmembrane helix</keyword>
<proteinExistence type="predicted"/>
<gene>
    <name evidence="2" type="primary">thiW</name>
    <name evidence="2" type="ORF">O0R46_01285</name>
</gene>
<dbReference type="InterPro" id="IPR012652">
    <property type="entry name" value="ThiW"/>
</dbReference>
<feature type="transmembrane region" description="Helical" evidence="1">
    <location>
        <begin position="118"/>
        <end position="140"/>
    </location>
</feature>
<evidence type="ECO:0000313" key="2">
    <source>
        <dbReference type="EMBL" id="WAW15110.1"/>
    </source>
</evidence>
<keyword evidence="1" id="KW-0812">Transmembrane</keyword>
<evidence type="ECO:0000256" key="1">
    <source>
        <dbReference type="SAM" id="Phobius"/>
    </source>
</evidence>
<dbReference type="Pfam" id="PF09512">
    <property type="entry name" value="ThiW"/>
    <property type="match status" value="1"/>
</dbReference>
<dbReference type="EMBL" id="CP114052">
    <property type="protein sequence ID" value="WAW15110.1"/>
    <property type="molecule type" value="Genomic_DNA"/>
</dbReference>
<dbReference type="Gene3D" id="1.10.1760.20">
    <property type="match status" value="1"/>
</dbReference>
<organism evidence="2 3">
    <name type="scientific">Peptostreptococcus equinus</name>
    <dbReference type="NCBI Taxonomy" id="3003601"/>
    <lineage>
        <taxon>Bacteria</taxon>
        <taxon>Bacillati</taxon>
        <taxon>Bacillota</taxon>
        <taxon>Clostridia</taxon>
        <taxon>Peptostreptococcales</taxon>
        <taxon>Peptostreptococcaceae</taxon>
        <taxon>Peptostreptococcus</taxon>
    </lineage>
</organism>
<protein>
    <submittedName>
        <fullName evidence="2">Energy coupling factor transporter S component ThiW</fullName>
    </submittedName>
</protein>
<dbReference type="RefSeq" id="WP_269311803.1">
    <property type="nucleotide sequence ID" value="NZ_CP114052.1"/>
</dbReference>
<feature type="transmembrane region" description="Helical" evidence="1">
    <location>
        <begin position="83"/>
        <end position="106"/>
    </location>
</feature>
<name>A0ABY7JPS8_9FIRM</name>
<dbReference type="PIRSF" id="PIRSF024534">
    <property type="entry name" value="ThiW"/>
    <property type="match status" value="1"/>
</dbReference>
<accession>A0ABY7JPS8</accession>
<feature type="transmembrane region" description="Helical" evidence="1">
    <location>
        <begin position="57"/>
        <end position="77"/>
    </location>
</feature>
<sequence length="179" mass="18840">MNKLIEIENEKNNNKVNNYTNHKKMIIGGLLIGISVIGSFISFPIMGSKCAPVQHIVNVLAAVILGPAYAVAMAFISSFLRNIMGLGSILAFPGSMIGALLAGIVYKKTKNILTTCVGEAFGTGIIGGLCAYPIALLFMGKVASQLAFYVYIVPFLVSTVVGSIIGGVIAISLKKTDII</sequence>
<keyword evidence="3" id="KW-1185">Reference proteome</keyword>
<reference evidence="2" key="1">
    <citation type="submission" date="2022-12" db="EMBL/GenBank/DDBJ databases">
        <title>Peptostreptococcus.</title>
        <authorList>
            <person name="Lee S.H."/>
        </authorList>
    </citation>
    <scope>NUCLEOTIDE SEQUENCE</scope>
    <source>
        <strain evidence="2">CBA3647</strain>
    </source>
</reference>
<dbReference type="Proteomes" id="UP001164187">
    <property type="component" value="Chromosome"/>
</dbReference>
<feature type="transmembrane region" description="Helical" evidence="1">
    <location>
        <begin position="146"/>
        <end position="173"/>
    </location>
</feature>
<evidence type="ECO:0000313" key="3">
    <source>
        <dbReference type="Proteomes" id="UP001164187"/>
    </source>
</evidence>